<evidence type="ECO:0000313" key="2">
    <source>
        <dbReference type="EMBL" id="MFC6632314.1"/>
    </source>
</evidence>
<gene>
    <name evidence="2" type="ORF">ACFQBM_03420</name>
</gene>
<dbReference type="PROSITE" id="PS50943">
    <property type="entry name" value="HTH_CROC1"/>
    <property type="match status" value="1"/>
</dbReference>
<evidence type="ECO:0000313" key="3">
    <source>
        <dbReference type="Proteomes" id="UP001596425"/>
    </source>
</evidence>
<comment type="caution">
    <text evidence="2">The sequence shown here is derived from an EMBL/GenBank/DDBJ whole genome shotgun (WGS) entry which is preliminary data.</text>
</comment>
<sequence>MGARLERVLRARGVQKISPLALELGVNESCISRWRRGGAISTDNAIRLCRALDISLDWLLSGRGHMDQHKGRAVSDREFLLLARMRSLPEKVRETLLSLLETISDDT</sequence>
<evidence type="ECO:0000259" key="1">
    <source>
        <dbReference type="PROSITE" id="PS50943"/>
    </source>
</evidence>
<dbReference type="InterPro" id="IPR001387">
    <property type="entry name" value="Cro/C1-type_HTH"/>
</dbReference>
<dbReference type="Pfam" id="PF07022">
    <property type="entry name" value="Phage_CI_repr"/>
    <property type="match status" value="1"/>
</dbReference>
<organism evidence="2 3">
    <name type="scientific">Microbulbifer taiwanensis</name>
    <dbReference type="NCBI Taxonomy" id="986746"/>
    <lineage>
        <taxon>Bacteria</taxon>
        <taxon>Pseudomonadati</taxon>
        <taxon>Pseudomonadota</taxon>
        <taxon>Gammaproteobacteria</taxon>
        <taxon>Cellvibrionales</taxon>
        <taxon>Microbulbiferaceae</taxon>
        <taxon>Microbulbifer</taxon>
    </lineage>
</organism>
<dbReference type="RefSeq" id="WP_193192433.1">
    <property type="nucleotide sequence ID" value="NZ_JBHSVR010000001.1"/>
</dbReference>
<feature type="domain" description="HTH cro/C1-type" evidence="1">
    <location>
        <begin position="20"/>
        <end position="59"/>
    </location>
</feature>
<proteinExistence type="predicted"/>
<name>A0ABW1YHV6_9GAMM</name>
<dbReference type="SMART" id="SM00530">
    <property type="entry name" value="HTH_XRE"/>
    <property type="match status" value="1"/>
</dbReference>
<dbReference type="Proteomes" id="UP001596425">
    <property type="component" value="Unassembled WGS sequence"/>
</dbReference>
<dbReference type="Gene3D" id="1.10.260.40">
    <property type="entry name" value="lambda repressor-like DNA-binding domains"/>
    <property type="match status" value="1"/>
</dbReference>
<dbReference type="SUPFAM" id="SSF47413">
    <property type="entry name" value="lambda repressor-like DNA-binding domains"/>
    <property type="match status" value="1"/>
</dbReference>
<protein>
    <submittedName>
        <fullName evidence="2">Helix-turn-helix domain-containing protein</fullName>
    </submittedName>
</protein>
<dbReference type="CDD" id="cd00093">
    <property type="entry name" value="HTH_XRE"/>
    <property type="match status" value="1"/>
</dbReference>
<dbReference type="InterPro" id="IPR010982">
    <property type="entry name" value="Lambda_DNA-bd_dom_sf"/>
</dbReference>
<dbReference type="InterPro" id="IPR010744">
    <property type="entry name" value="Phage_CI_N"/>
</dbReference>
<dbReference type="EMBL" id="JBHSVR010000001">
    <property type="protein sequence ID" value="MFC6632314.1"/>
    <property type="molecule type" value="Genomic_DNA"/>
</dbReference>
<keyword evidence="3" id="KW-1185">Reference proteome</keyword>
<accession>A0ABW1YHV6</accession>
<reference evidence="3" key="1">
    <citation type="journal article" date="2019" name="Int. J. Syst. Evol. Microbiol.">
        <title>The Global Catalogue of Microorganisms (GCM) 10K type strain sequencing project: providing services to taxonomists for standard genome sequencing and annotation.</title>
        <authorList>
            <consortium name="The Broad Institute Genomics Platform"/>
            <consortium name="The Broad Institute Genome Sequencing Center for Infectious Disease"/>
            <person name="Wu L."/>
            <person name="Ma J."/>
        </authorList>
    </citation>
    <scope>NUCLEOTIDE SEQUENCE [LARGE SCALE GENOMIC DNA]</scope>
    <source>
        <strain evidence="3">CGMCC 1.13718</strain>
    </source>
</reference>